<feature type="transmembrane region" description="Helical" evidence="7">
    <location>
        <begin position="115"/>
        <end position="133"/>
    </location>
</feature>
<dbReference type="Pfam" id="PF06800">
    <property type="entry name" value="Sugar_transport"/>
    <property type="match status" value="1"/>
</dbReference>
<reference evidence="8 9" key="1">
    <citation type="submission" date="2021-01" db="EMBL/GenBank/DDBJ databases">
        <title>Genomic Encyclopedia of Type Strains, Phase IV (KMG-IV): sequencing the most valuable type-strain genomes for metagenomic binning, comparative biology and taxonomic classification.</title>
        <authorList>
            <person name="Goeker M."/>
        </authorList>
    </citation>
    <scope>NUCLEOTIDE SEQUENCE [LARGE SCALE GENOMIC DNA]</scope>
    <source>
        <strain evidence="8 9">DSM 105482</strain>
    </source>
</reference>
<evidence type="ECO:0000256" key="2">
    <source>
        <dbReference type="ARBA" id="ARBA00006117"/>
    </source>
</evidence>
<evidence type="ECO:0000256" key="3">
    <source>
        <dbReference type="ARBA" id="ARBA00022597"/>
    </source>
</evidence>
<feature type="transmembrane region" description="Helical" evidence="7">
    <location>
        <begin position="6"/>
        <end position="22"/>
    </location>
</feature>
<organism evidence="8 9">
    <name type="scientific">Peribacillus deserti</name>
    <dbReference type="NCBI Taxonomy" id="673318"/>
    <lineage>
        <taxon>Bacteria</taxon>
        <taxon>Bacillati</taxon>
        <taxon>Bacillota</taxon>
        <taxon>Bacilli</taxon>
        <taxon>Bacillales</taxon>
        <taxon>Bacillaceae</taxon>
        <taxon>Peribacillus</taxon>
    </lineage>
</organism>
<keyword evidence="6 7" id="KW-0472">Membrane</keyword>
<comment type="similarity">
    <text evidence="2">Belongs to the GRP transporter (TC 2.A.7.5) family.</text>
</comment>
<name>A0ABS2QKS7_9BACI</name>
<dbReference type="CDD" id="cd23112">
    <property type="entry name" value="glucose_uptake_GlcU"/>
    <property type="match status" value="1"/>
</dbReference>
<evidence type="ECO:0000256" key="4">
    <source>
        <dbReference type="ARBA" id="ARBA00022692"/>
    </source>
</evidence>
<proteinExistence type="inferred from homology"/>
<evidence type="ECO:0000256" key="7">
    <source>
        <dbReference type="SAM" id="Phobius"/>
    </source>
</evidence>
<dbReference type="PANTHER" id="PTHR16119">
    <property type="entry name" value="TRANSMEMBRANE PROTEIN 144"/>
    <property type="match status" value="1"/>
</dbReference>
<keyword evidence="3" id="KW-0762">Sugar transport</keyword>
<sequence>MIGILYALLPAFAWGSLVLVSVKLRGNAYSQTMGITAGAFIFSAVIYLIKSPELSPFILLIGFISGISWSVGQLNQLASVEHIGVSKAVPISTGMQLLGTTLFGVLVFHEWETSSAIWIGFCSILLIIAGVLLTSYGQKEEESKKGKLKKGMVTLLISTAGFVGYVIILRWFNIGGWEAVLPQSIGMAAGAFVLSVRHKPFTKYALKNILTGLMWAAGNLGLLLAIPRIGVAVSFSMSQMGIVISTFGGIYLLGEKKSKRQLVLVMIGSFLVIAGGVMLGFTKK</sequence>
<keyword evidence="9" id="KW-1185">Reference proteome</keyword>
<evidence type="ECO:0000256" key="6">
    <source>
        <dbReference type="ARBA" id="ARBA00023136"/>
    </source>
</evidence>
<comment type="subcellular location">
    <subcellularLocation>
        <location evidence="1">Endomembrane system</location>
        <topology evidence="1">Multi-pass membrane protein</topology>
    </subcellularLocation>
</comment>
<protein>
    <submittedName>
        <fullName evidence="8">Glucose uptake protein</fullName>
    </submittedName>
</protein>
<gene>
    <name evidence="8" type="ORF">JOC77_002814</name>
</gene>
<feature type="transmembrane region" description="Helical" evidence="7">
    <location>
        <begin position="262"/>
        <end position="281"/>
    </location>
</feature>
<comment type="caution">
    <text evidence="8">The sequence shown here is derived from an EMBL/GenBank/DDBJ whole genome shotgun (WGS) entry which is preliminary data.</text>
</comment>
<dbReference type="Proteomes" id="UP000823486">
    <property type="component" value="Unassembled WGS sequence"/>
</dbReference>
<evidence type="ECO:0000256" key="5">
    <source>
        <dbReference type="ARBA" id="ARBA00022989"/>
    </source>
</evidence>
<dbReference type="EMBL" id="JAFBFI010000012">
    <property type="protein sequence ID" value="MBM7693374.1"/>
    <property type="molecule type" value="Genomic_DNA"/>
</dbReference>
<keyword evidence="3" id="KW-0813">Transport</keyword>
<feature type="transmembrane region" description="Helical" evidence="7">
    <location>
        <begin position="55"/>
        <end position="77"/>
    </location>
</feature>
<dbReference type="InterPro" id="IPR010651">
    <property type="entry name" value="Sugar_transport"/>
</dbReference>
<evidence type="ECO:0000313" key="9">
    <source>
        <dbReference type="Proteomes" id="UP000823486"/>
    </source>
</evidence>
<feature type="transmembrane region" description="Helical" evidence="7">
    <location>
        <begin position="232"/>
        <end position="253"/>
    </location>
</feature>
<accession>A0ABS2QKS7</accession>
<evidence type="ECO:0000256" key="1">
    <source>
        <dbReference type="ARBA" id="ARBA00004127"/>
    </source>
</evidence>
<evidence type="ECO:0000313" key="8">
    <source>
        <dbReference type="EMBL" id="MBM7693374.1"/>
    </source>
</evidence>
<feature type="transmembrane region" description="Helical" evidence="7">
    <location>
        <begin position="179"/>
        <end position="196"/>
    </location>
</feature>
<dbReference type="PANTHER" id="PTHR16119:SF17">
    <property type="entry name" value="TRANSMEMBRANE PROTEIN 144"/>
    <property type="match status" value="1"/>
</dbReference>
<feature type="transmembrane region" description="Helical" evidence="7">
    <location>
        <begin position="89"/>
        <end position="109"/>
    </location>
</feature>
<keyword evidence="5 7" id="KW-1133">Transmembrane helix</keyword>
<feature type="transmembrane region" description="Helical" evidence="7">
    <location>
        <begin position="153"/>
        <end position="173"/>
    </location>
</feature>
<keyword evidence="4 7" id="KW-0812">Transmembrane</keyword>
<dbReference type="SUPFAM" id="SSF103481">
    <property type="entry name" value="Multidrug resistance efflux transporter EmrE"/>
    <property type="match status" value="2"/>
</dbReference>
<feature type="transmembrane region" description="Helical" evidence="7">
    <location>
        <begin position="208"/>
        <end position="226"/>
    </location>
</feature>
<feature type="transmembrane region" description="Helical" evidence="7">
    <location>
        <begin position="29"/>
        <end position="49"/>
    </location>
</feature>
<dbReference type="InterPro" id="IPR037185">
    <property type="entry name" value="EmrE-like"/>
</dbReference>